<dbReference type="InterPro" id="IPR011250">
    <property type="entry name" value="OMP/PagP_B-barrel"/>
</dbReference>
<dbReference type="KEGG" id="ala:BFG52_04065"/>
<evidence type="ECO:0000313" key="1">
    <source>
        <dbReference type="EMBL" id="AOA57610.1"/>
    </source>
</evidence>
<protein>
    <recommendedName>
        <fullName evidence="3">OmpW family protein</fullName>
    </recommendedName>
</protein>
<dbReference type="SUPFAM" id="SSF56925">
    <property type="entry name" value="OMPA-like"/>
    <property type="match status" value="1"/>
</dbReference>
<dbReference type="GO" id="GO:0055085">
    <property type="term" value="P:transmembrane transport"/>
    <property type="evidence" value="ECO:0007669"/>
    <property type="project" value="TreeGrafter"/>
</dbReference>
<dbReference type="RefSeq" id="WP_067552939.1">
    <property type="nucleotide sequence ID" value="NZ_CP016895.1"/>
</dbReference>
<dbReference type="OrthoDB" id="9807574at2"/>
<dbReference type="EMBL" id="CP016895">
    <property type="protein sequence ID" value="AOA57610.1"/>
    <property type="molecule type" value="Genomic_DNA"/>
</dbReference>
<dbReference type="Gene3D" id="2.40.160.20">
    <property type="match status" value="1"/>
</dbReference>
<dbReference type="Proteomes" id="UP000093391">
    <property type="component" value="Chromosome"/>
</dbReference>
<name>A0A1B2LXF3_9GAMM</name>
<accession>A0A1B2LXF3</accession>
<dbReference type="PANTHER" id="PTHR36920">
    <property type="match status" value="1"/>
</dbReference>
<dbReference type="GO" id="GO:0019867">
    <property type="term" value="C:outer membrane"/>
    <property type="evidence" value="ECO:0007669"/>
    <property type="project" value="InterPro"/>
</dbReference>
<dbReference type="InterPro" id="IPR005618">
    <property type="entry name" value="OMPW"/>
</dbReference>
<proteinExistence type="predicted"/>
<dbReference type="Pfam" id="PF03922">
    <property type="entry name" value="OmpW"/>
    <property type="match status" value="1"/>
</dbReference>
<dbReference type="PANTHER" id="PTHR36920:SF1">
    <property type="entry name" value="OUTER MEMBRANE PROTEIN W"/>
    <property type="match status" value="1"/>
</dbReference>
<organism evidence="1 2">
    <name type="scientific">Acinetobacter larvae</name>
    <dbReference type="NCBI Taxonomy" id="1789224"/>
    <lineage>
        <taxon>Bacteria</taxon>
        <taxon>Pseudomonadati</taxon>
        <taxon>Pseudomonadota</taxon>
        <taxon>Gammaproteobacteria</taxon>
        <taxon>Moraxellales</taxon>
        <taxon>Moraxellaceae</taxon>
        <taxon>Acinetobacter</taxon>
    </lineage>
</organism>
<evidence type="ECO:0008006" key="3">
    <source>
        <dbReference type="Google" id="ProtNLM"/>
    </source>
</evidence>
<dbReference type="STRING" id="1789224.BFG52_04065"/>
<sequence>MNNKTIILGLAVVTSPINSYAESDDFKISQAHTFKRFSISAGWLHAAPLGQANPFHIATGALNGDYRVGTIKLDTVNDAVAATSAGEAAQKRLNTVASAGEFIGIIQDGTLTPEMSGRVNVQGIEQWQNANTGLEANAVDTLGIMANYYFTDHWSLELKAGIPPKVDISGKGQIFAPFTGVATPEGNLPSGIINNIANQLIDGIGPIPLDKPIAITDLAQGDQAASVRAWLPAAEIHYQFGRSGINKFRPYVGIGVMYAYFDKVQLNPAIESDLISAGHKVQNILDNQAGAALEGSLSSADPEVKVKTSDAFAPIVTLGASYDFNPRWFAVASLSYAKLNNEADIRVTDRQSGKTLIQSKTKIDIDPIITYLGLGYRF</sequence>
<reference evidence="1 2" key="1">
    <citation type="submission" date="2016-08" db="EMBL/GenBank/DDBJ databases">
        <authorList>
            <person name="Seilhamer J.J."/>
        </authorList>
    </citation>
    <scope>NUCLEOTIDE SEQUENCE [LARGE SCALE GENOMIC DNA]</scope>
    <source>
        <strain evidence="1 2">BRTC-1</strain>
    </source>
</reference>
<keyword evidence="2" id="KW-1185">Reference proteome</keyword>
<dbReference type="AlphaFoldDB" id="A0A1B2LXF3"/>
<evidence type="ECO:0000313" key="2">
    <source>
        <dbReference type="Proteomes" id="UP000093391"/>
    </source>
</evidence>
<gene>
    <name evidence="1" type="ORF">BFG52_04065</name>
</gene>